<evidence type="ECO:0000256" key="1">
    <source>
        <dbReference type="SAM" id="MobiDB-lite"/>
    </source>
</evidence>
<evidence type="ECO:0000313" key="3">
    <source>
        <dbReference type="EMBL" id="OCB89596.1"/>
    </source>
</evidence>
<sequence length="1447" mass="159480">MADAPVKQSGAPAPRKIRTTVVRGGRGGTTLSHSKNKTWVSDARRPSPVPDGRWERGGSSARVRGGRGVHTGVNGHSSYSAVSSTNATEDEDDGAASASEAGPSRLSTPAPPTSNGAGKTWEELVKTREEERVRAIREGKMDDPTKPKRLEEAITMVGICQDMCPEFERYRRERENNLDKWECIIGPDGKPTKKVDHARAVKIYERGQGDKIIPSDLRPPPVLKRTLDYLFRDLIPRGGFAETQAFVRDRSRAVRNDFTIQQDSGPIAIECHERCTRFHILSLHLMYDVPTFDRALEIQQLMNSLLSLKEFYDDQRGKVESPNELEMRIYHRLGLIRDQHERNDRPPPHIAADPAFQLISRFRSEVQTASSPITKTSKLRVNGAAMQTFAELASVLRERQNVVMIYLMACFLEHIFGKDTIDDIESIRGPLSIQDIIDSNSKGGAYIEEVNGMEDADEDEEMAQEVAEERDELSAFIQEDEEAVEADDVLDASQPDDGPAGTQEQTLPQSMSAPGPELSSASPFGRSRTQTAFVPVPAGESVFGKIVSSSSTPAAIGNQSSPSVFGTAFNAFQSAPNVFGGPVFGVPAASSSASSKIVEPPKPPISAFPSRPPSTSKPENSIAPSTSTILQETRPLRSLADAGPLLSEGEEDRVAPSEVVQVPAPAPFPTSQSAPTLNPFASSFEPSLFRASKSATSFPPASRASLPPLRTDSPLSRTVDPIRGFTTPVDSPSQSFLSPLKRPTGSALSLDTGPALQSNVESNKVSALDSPVAPPALARRAPISLPGTPTTAFPSSAVPPVDPITPSTCYHFPALRVNISSTMTSTPHPQPSSSPRIVEISETPSSDHAAPSSSTPIANGKEPQRQPPSPGTKKRLREQAMSFKRTHGLVPEIYSRLKRKMLNTKEWKEACRRSDEYKQRIHESSTNGSIGSTGSIPSSSSFKRQRSDPELDTEQPKRPRRSLRKVSNPEEPRTDEELAEKLMQNREKNERRWAKGQFVKVIQEYVRSRADEIPSDWGTWLCMNSSNDKTAIWLEQKFDVPQSGSWESESVFAIPISTEPSSTVFPGMIVFECTPLEEVDDEIERKYRVLDDCSRLRDLISMLPEDRHYTSSLLFINWDTKPGNDVHPDISDMATKYVDDGLLRNTARVSMTSDDTDEVFAKSLPRLNVDLEGDNITKLTLSDLFKLLSWDWKETVKVWIEGLQEPSVNWLLLSYVVEHLVESMDTLLRMLLSTWNQKTLWGTLLSSPSFGSDRDDESVLYTSYEWLRSFGVPVDDDDNPIHFFSELLRIALAYAEQFAKDPSVQRVFLSSAITQVTSQFKEALDQSVDKLRAVDKALPRPSPKRKTNGIVANGVEPNDSVSQASSPSPPRHSTGPKRARLSESFDSLPDTQDIEYDQSFVAPTSPTPSIATSVATSMSASVSAKMLRELSRDVLKKYGRPKRASLS</sequence>
<reference evidence="3" key="1">
    <citation type="submission" date="2016-06" db="EMBL/GenBank/DDBJ databases">
        <title>Draft Genome sequence of the fungus Inonotus baumii.</title>
        <authorList>
            <person name="Zhu H."/>
            <person name="Lin W."/>
        </authorList>
    </citation>
    <scope>NUCLEOTIDE SEQUENCE</scope>
    <source>
        <strain evidence="3">821</strain>
    </source>
</reference>
<feature type="domain" description="SAC3/GANP/THP3 conserved" evidence="2">
    <location>
        <begin position="163"/>
        <end position="417"/>
    </location>
</feature>
<dbReference type="Pfam" id="PF03399">
    <property type="entry name" value="SAC3_GANP"/>
    <property type="match status" value="1"/>
</dbReference>
<feature type="compositionally biased region" description="Pro residues" evidence="1">
    <location>
        <begin position="600"/>
        <end position="612"/>
    </location>
</feature>
<feature type="region of interest" description="Disordered" evidence="1">
    <location>
        <begin position="1"/>
        <end position="123"/>
    </location>
</feature>
<feature type="compositionally biased region" description="Polar residues" evidence="1">
    <location>
        <begin position="613"/>
        <end position="631"/>
    </location>
</feature>
<dbReference type="OrthoDB" id="264795at2759"/>
<feature type="compositionally biased region" description="Basic and acidic residues" evidence="1">
    <location>
        <begin position="967"/>
        <end position="977"/>
    </location>
</feature>
<comment type="caution">
    <text evidence="3">The sequence shown here is derived from an EMBL/GenBank/DDBJ whole genome shotgun (WGS) entry which is preliminary data.</text>
</comment>
<dbReference type="InterPro" id="IPR005062">
    <property type="entry name" value="SAC3/GANP/THP3_conserved"/>
</dbReference>
<organism evidence="3 4">
    <name type="scientific">Sanghuangporus baumii</name>
    <name type="common">Phellinus baumii</name>
    <dbReference type="NCBI Taxonomy" id="108892"/>
    <lineage>
        <taxon>Eukaryota</taxon>
        <taxon>Fungi</taxon>
        <taxon>Dikarya</taxon>
        <taxon>Basidiomycota</taxon>
        <taxon>Agaricomycotina</taxon>
        <taxon>Agaricomycetes</taxon>
        <taxon>Hymenochaetales</taxon>
        <taxon>Hymenochaetaceae</taxon>
        <taxon>Sanghuangporus</taxon>
    </lineage>
</organism>
<dbReference type="EMBL" id="LNZH02000152">
    <property type="protein sequence ID" value="OCB89596.1"/>
    <property type="molecule type" value="Genomic_DNA"/>
</dbReference>
<dbReference type="GO" id="GO:0006406">
    <property type="term" value="P:mRNA export from nucleus"/>
    <property type="evidence" value="ECO:0007669"/>
    <property type="project" value="TreeGrafter"/>
</dbReference>
<feature type="region of interest" description="Disordered" evidence="1">
    <location>
        <begin position="491"/>
        <end position="525"/>
    </location>
</feature>
<proteinExistence type="predicted"/>
<feature type="region of interest" description="Disordered" evidence="1">
    <location>
        <begin position="593"/>
        <end position="636"/>
    </location>
</feature>
<evidence type="ECO:0000259" key="2">
    <source>
        <dbReference type="Pfam" id="PF03399"/>
    </source>
</evidence>
<dbReference type="InterPro" id="IPR045107">
    <property type="entry name" value="SAC3/GANP/THP3"/>
</dbReference>
<feature type="compositionally biased region" description="Low complexity" evidence="1">
    <location>
        <begin position="821"/>
        <end position="835"/>
    </location>
</feature>
<evidence type="ECO:0000313" key="4">
    <source>
        <dbReference type="Proteomes" id="UP000757232"/>
    </source>
</evidence>
<dbReference type="Proteomes" id="UP000757232">
    <property type="component" value="Unassembled WGS sequence"/>
</dbReference>
<feature type="compositionally biased region" description="Polar residues" evidence="1">
    <location>
        <begin position="728"/>
        <end position="737"/>
    </location>
</feature>
<dbReference type="GO" id="GO:0070390">
    <property type="term" value="C:transcription export complex 2"/>
    <property type="evidence" value="ECO:0007669"/>
    <property type="project" value="TreeGrafter"/>
</dbReference>
<name>A0A9Q5NAB9_SANBA</name>
<dbReference type="PANTHER" id="PTHR12436">
    <property type="entry name" value="80 KDA MCM3-ASSOCIATED PROTEIN"/>
    <property type="match status" value="1"/>
</dbReference>
<feature type="compositionally biased region" description="Low complexity" evidence="1">
    <location>
        <begin position="924"/>
        <end position="941"/>
    </location>
</feature>
<keyword evidence="4" id="KW-1185">Reference proteome</keyword>
<feature type="region of interest" description="Disordered" evidence="1">
    <location>
        <begin position="821"/>
        <end position="877"/>
    </location>
</feature>
<feature type="compositionally biased region" description="Polar residues" evidence="1">
    <location>
        <begin position="842"/>
        <end position="857"/>
    </location>
</feature>
<feature type="region of interest" description="Disordered" evidence="1">
    <location>
        <begin position="1335"/>
        <end position="1410"/>
    </location>
</feature>
<feature type="region of interest" description="Disordered" evidence="1">
    <location>
        <begin position="918"/>
        <end position="977"/>
    </location>
</feature>
<protein>
    <recommendedName>
        <fullName evidence="2">SAC3/GANP/THP3 conserved domain-containing protein</fullName>
    </recommendedName>
</protein>
<feature type="region of interest" description="Disordered" evidence="1">
    <location>
        <begin position="695"/>
        <end position="749"/>
    </location>
</feature>
<accession>A0A9Q5NAB9</accession>
<dbReference type="PANTHER" id="PTHR12436:SF3">
    <property type="entry name" value="GERMINAL-CENTER ASSOCIATED NUCLEAR PROTEIN"/>
    <property type="match status" value="1"/>
</dbReference>
<feature type="compositionally biased region" description="Polar residues" evidence="1">
    <location>
        <begin position="502"/>
        <end position="512"/>
    </location>
</feature>
<gene>
    <name evidence="3" type="ORF">A7U60_g3194</name>
</gene>
<dbReference type="GO" id="GO:0005737">
    <property type="term" value="C:cytoplasm"/>
    <property type="evidence" value="ECO:0007669"/>
    <property type="project" value="TreeGrafter"/>
</dbReference>
<feature type="compositionally biased region" description="Basic and acidic residues" evidence="1">
    <location>
        <begin position="945"/>
        <end position="957"/>
    </location>
</feature>
<feature type="compositionally biased region" description="Polar residues" evidence="1">
    <location>
        <begin position="76"/>
        <end position="87"/>
    </location>
</feature>
<dbReference type="Gene3D" id="1.25.40.990">
    <property type="match status" value="1"/>
</dbReference>